<dbReference type="AlphaFoldDB" id="A0A0M9VQ09"/>
<keyword evidence="3" id="KW-1185">Reference proteome</keyword>
<dbReference type="EMBL" id="LGAV01000003">
    <property type="protein sequence ID" value="KOS14999.1"/>
    <property type="molecule type" value="Genomic_DNA"/>
</dbReference>
<dbReference type="OrthoDB" id="3337209at2759"/>
<feature type="transmembrane region" description="Helical" evidence="1">
    <location>
        <begin position="50"/>
        <end position="72"/>
    </location>
</feature>
<name>A0A0M9VQ09_9BASI</name>
<keyword evidence="1" id="KW-0472">Membrane</keyword>
<evidence type="ECO:0000256" key="1">
    <source>
        <dbReference type="SAM" id="Phobius"/>
    </source>
</evidence>
<comment type="caution">
    <text evidence="2">The sequence shown here is derived from an EMBL/GenBank/DDBJ whole genome shotgun (WGS) entry which is preliminary data.</text>
</comment>
<dbReference type="VEuPathDB" id="FungiDB:Malapachy_1276"/>
<keyword evidence="1" id="KW-1133">Transmembrane helix</keyword>
<protein>
    <submittedName>
        <fullName evidence="2">Uncharacterized protein</fullName>
    </submittedName>
</protein>
<evidence type="ECO:0000313" key="2">
    <source>
        <dbReference type="EMBL" id="KOS14999.1"/>
    </source>
</evidence>
<keyword evidence="1" id="KW-0812">Transmembrane</keyword>
<feature type="transmembrane region" description="Helical" evidence="1">
    <location>
        <begin position="84"/>
        <end position="104"/>
    </location>
</feature>
<accession>A0A0M9VQ09</accession>
<dbReference type="Proteomes" id="UP000037751">
    <property type="component" value="Unassembled WGS sequence"/>
</dbReference>
<dbReference type="RefSeq" id="XP_017992631.1">
    <property type="nucleotide sequence ID" value="XM_018135781.1"/>
</dbReference>
<organism evidence="2 3">
    <name type="scientific">Malassezia pachydermatis</name>
    <dbReference type="NCBI Taxonomy" id="77020"/>
    <lineage>
        <taxon>Eukaryota</taxon>
        <taxon>Fungi</taxon>
        <taxon>Dikarya</taxon>
        <taxon>Basidiomycota</taxon>
        <taxon>Ustilaginomycotina</taxon>
        <taxon>Malasseziomycetes</taxon>
        <taxon>Malasseziales</taxon>
        <taxon>Malasseziaceae</taxon>
        <taxon>Malassezia</taxon>
    </lineage>
</organism>
<reference evidence="2 3" key="1">
    <citation type="submission" date="2015-07" db="EMBL/GenBank/DDBJ databases">
        <title>Draft Genome Sequence of Malassezia furfur CBS1878 and Malassezia pachydermatis CBS1879.</title>
        <authorList>
            <person name="Triana S."/>
            <person name="Ohm R."/>
            <person name="Gonzalez A."/>
            <person name="DeCock H."/>
            <person name="Restrepo S."/>
            <person name="Celis A."/>
        </authorList>
    </citation>
    <scope>NUCLEOTIDE SEQUENCE [LARGE SCALE GENOMIC DNA]</scope>
    <source>
        <strain evidence="2 3">CBS 1879</strain>
    </source>
</reference>
<dbReference type="GeneID" id="28727656"/>
<proteinExistence type="predicted"/>
<evidence type="ECO:0000313" key="3">
    <source>
        <dbReference type="Proteomes" id="UP000037751"/>
    </source>
</evidence>
<sequence>MSARRVDKTDPRNAGAVRPVTVPTAWIEDWNLSTYEAVMSSLTLLASTSVISPLPDLTSLGLLFATALIINIKPHAPKKENTDVASNAYASLFFATLVTLFLAFRKLLVV</sequence>
<gene>
    <name evidence="2" type="ORF">Malapachy_1276</name>
</gene>